<dbReference type="OrthoDB" id="3063971at2759"/>
<dbReference type="Gene3D" id="3.80.10.10">
    <property type="entry name" value="Ribonuclease Inhibitor"/>
    <property type="match status" value="1"/>
</dbReference>
<dbReference type="InParanoid" id="A0A067M9J2"/>
<accession>A0A067M9J2</accession>
<evidence type="ECO:0000313" key="2">
    <source>
        <dbReference type="Proteomes" id="UP000027195"/>
    </source>
</evidence>
<sequence>MSLPQPLIHRLPDDALLEIFGAYYGILQPHFTLSDALRLSSACRLWRATARRLQCLWSHLELDIMNPEVDHRAAYWLGLTKQSNLFIKIGASFRGARNFPLPGYRMEETDEALEARLVRLAQILQPCTPRWELFSIQLEEQDIDLFLRHCSTNDHVPNLKVFKAHFMRNEGHPLQPVRLWNIPYDRPPNSKADISVCCDYSIPVFTATFGWAITSVSVAIGYVRATADDLLGVLRLCPNMVEFEIFSHSEYIDAPAATSPGPIQLLHLRRISISGLINVDYILASLCLPSLEFFEAHHMDWTTPIIGTIVETLRNCSPSLSHVSATGYHHGPFSDDIPFDTEPVTLSSLRHCCIRPPALDTGDRLIQQLILPHVEILDIANVRLDLAHPIISSSDRLHSLTLDDVCGPVPQLILPTLTSLNIGTSMHLLHTLRTPQLTNLTLRGEDYTADQTSAQPLRYFLDRVTPPLQVLQLQRVDMSDEQFLWCMGRLTELESLELTYTNITDAAFSTLAEPLPAGDGMPLHWSLPRLTKIEVSSNYHLGPPGLIKFIASRNGSAPATVGRPARLEGSAFFHPSANRRDREIIESYGIRATPQ</sequence>
<name>A0A067M9J2_BOTB1</name>
<keyword evidence="2" id="KW-1185">Reference proteome</keyword>
<dbReference type="SUPFAM" id="SSF81383">
    <property type="entry name" value="F-box domain"/>
    <property type="match status" value="1"/>
</dbReference>
<organism evidence="1 2">
    <name type="scientific">Botryobasidium botryosum (strain FD-172 SS1)</name>
    <dbReference type="NCBI Taxonomy" id="930990"/>
    <lineage>
        <taxon>Eukaryota</taxon>
        <taxon>Fungi</taxon>
        <taxon>Dikarya</taxon>
        <taxon>Basidiomycota</taxon>
        <taxon>Agaricomycotina</taxon>
        <taxon>Agaricomycetes</taxon>
        <taxon>Cantharellales</taxon>
        <taxon>Botryobasidiaceae</taxon>
        <taxon>Botryobasidium</taxon>
    </lineage>
</organism>
<evidence type="ECO:0000313" key="1">
    <source>
        <dbReference type="EMBL" id="KDQ08537.1"/>
    </source>
</evidence>
<dbReference type="HOGENOM" id="CLU_019609_0_0_1"/>
<dbReference type="SUPFAM" id="SSF52047">
    <property type="entry name" value="RNI-like"/>
    <property type="match status" value="1"/>
</dbReference>
<dbReference type="Gene3D" id="1.20.1280.50">
    <property type="match status" value="1"/>
</dbReference>
<dbReference type="AlphaFoldDB" id="A0A067M9J2"/>
<dbReference type="InterPro" id="IPR036047">
    <property type="entry name" value="F-box-like_dom_sf"/>
</dbReference>
<gene>
    <name evidence="1" type="ORF">BOTBODRAFT_69713</name>
</gene>
<dbReference type="InterPro" id="IPR032675">
    <property type="entry name" value="LRR_dom_sf"/>
</dbReference>
<protein>
    <submittedName>
        <fullName evidence="1">Uncharacterized protein</fullName>
    </submittedName>
</protein>
<dbReference type="Proteomes" id="UP000027195">
    <property type="component" value="Unassembled WGS sequence"/>
</dbReference>
<reference evidence="2" key="1">
    <citation type="journal article" date="2014" name="Proc. Natl. Acad. Sci. U.S.A.">
        <title>Extensive sampling of basidiomycete genomes demonstrates inadequacy of the white-rot/brown-rot paradigm for wood decay fungi.</title>
        <authorList>
            <person name="Riley R."/>
            <person name="Salamov A.A."/>
            <person name="Brown D.W."/>
            <person name="Nagy L.G."/>
            <person name="Floudas D."/>
            <person name="Held B.W."/>
            <person name="Levasseur A."/>
            <person name="Lombard V."/>
            <person name="Morin E."/>
            <person name="Otillar R."/>
            <person name="Lindquist E.A."/>
            <person name="Sun H."/>
            <person name="LaButti K.M."/>
            <person name="Schmutz J."/>
            <person name="Jabbour D."/>
            <person name="Luo H."/>
            <person name="Baker S.E."/>
            <person name="Pisabarro A.G."/>
            <person name="Walton J.D."/>
            <person name="Blanchette R.A."/>
            <person name="Henrissat B."/>
            <person name="Martin F."/>
            <person name="Cullen D."/>
            <person name="Hibbett D.S."/>
            <person name="Grigoriev I.V."/>
        </authorList>
    </citation>
    <scope>NUCLEOTIDE SEQUENCE [LARGE SCALE GENOMIC DNA]</scope>
    <source>
        <strain evidence="2">FD-172 SS1</strain>
    </source>
</reference>
<dbReference type="EMBL" id="KL198089">
    <property type="protein sequence ID" value="KDQ08537.1"/>
    <property type="molecule type" value="Genomic_DNA"/>
</dbReference>
<proteinExistence type="predicted"/>